<sequence length="456" mass="45933">MGQRPESSPSPVRPLDGRARLVVALMLFSMFFGAGNLILPPLLGLQAGTAAVPATVGFLVSGIGLPVLAVVAVALAGDARALAGRVSARFSAVFVALVYLSIGPLLAIPRTSSTAFEMLSPLLPDGSKAVPQLVFSVAFFSVAFAMALRPGRLSRFLGRVTGPALVALIAVLAVASLVDPLGVPGPVQATYAASPAVDGFVTGYQTMDLLAAMTFGLVVAENLRSLGVADRGAQAREVSLAGLGAGALMAVIYCAFSFLGATMGTVAPGASNGAEVLTAAAYGHFGTAGVALVAAIFLLACLNVCVGLVSCCGTYFFETCGAGSPEPGAHRLGRVTYVAWAAAFAAFSCVVSNVGLTQILALSVPLLEALYPPAIVLVLMAFGAGAFDRRPWCWPAAVGCAAVLGVAQAACGVLAPGAPTVLDWLPLAGVGLGWAVPTAVVLGATWLLSPRLPARG</sequence>
<feature type="transmembrane region" description="Helical" evidence="9">
    <location>
        <begin position="424"/>
        <end position="448"/>
    </location>
</feature>
<evidence type="ECO:0000256" key="8">
    <source>
        <dbReference type="ARBA" id="ARBA00023136"/>
    </source>
</evidence>
<evidence type="ECO:0000256" key="9">
    <source>
        <dbReference type="SAM" id="Phobius"/>
    </source>
</evidence>
<dbReference type="AlphaFoldDB" id="A0AAV5B2W8"/>
<keyword evidence="4" id="KW-1003">Cell membrane</keyword>
<evidence type="ECO:0000256" key="4">
    <source>
        <dbReference type="ARBA" id="ARBA00022475"/>
    </source>
</evidence>
<keyword evidence="6" id="KW-0029">Amino-acid transport</keyword>
<dbReference type="PANTHER" id="PTHR30588">
    <property type="entry name" value="BRANCHED-CHAIN AMINO ACID TRANSPORT SYSTEM 2 CARRIER PROTEIN"/>
    <property type="match status" value="1"/>
</dbReference>
<protein>
    <submittedName>
        <fullName evidence="10">Branched-chain amino acid transport system carrier protein</fullName>
    </submittedName>
</protein>
<feature type="transmembrane region" description="Helical" evidence="9">
    <location>
        <begin position="290"/>
        <end position="317"/>
    </location>
</feature>
<evidence type="ECO:0000256" key="6">
    <source>
        <dbReference type="ARBA" id="ARBA00022970"/>
    </source>
</evidence>
<feature type="transmembrane region" description="Helical" evidence="9">
    <location>
        <begin position="129"/>
        <end position="148"/>
    </location>
</feature>
<dbReference type="GO" id="GO:0015188">
    <property type="term" value="F:L-isoleucine transmembrane transporter activity"/>
    <property type="evidence" value="ECO:0007669"/>
    <property type="project" value="TreeGrafter"/>
</dbReference>
<feature type="transmembrane region" description="Helical" evidence="9">
    <location>
        <begin position="394"/>
        <end position="418"/>
    </location>
</feature>
<evidence type="ECO:0000256" key="1">
    <source>
        <dbReference type="ARBA" id="ARBA00004651"/>
    </source>
</evidence>
<keyword evidence="11" id="KW-1185">Reference proteome</keyword>
<dbReference type="Pfam" id="PF05525">
    <property type="entry name" value="Branch_AA_trans"/>
    <property type="match status" value="1"/>
</dbReference>
<keyword evidence="3" id="KW-0813">Transport</keyword>
<keyword evidence="5 9" id="KW-0812">Transmembrane</keyword>
<keyword evidence="7 9" id="KW-1133">Transmembrane helix</keyword>
<evidence type="ECO:0000256" key="7">
    <source>
        <dbReference type="ARBA" id="ARBA00022989"/>
    </source>
</evidence>
<dbReference type="PANTHER" id="PTHR30588:SF0">
    <property type="entry name" value="BRANCHED-CHAIN AMINO ACID PERMEASE BRNQ"/>
    <property type="match status" value="1"/>
</dbReference>
<dbReference type="GO" id="GO:0005886">
    <property type="term" value="C:plasma membrane"/>
    <property type="evidence" value="ECO:0007669"/>
    <property type="project" value="UniProtKB-SubCell"/>
</dbReference>
<comment type="similarity">
    <text evidence="2">Belongs to the branched chain amino acid transporter family.</text>
</comment>
<dbReference type="InterPro" id="IPR004685">
    <property type="entry name" value="Brnchd-chn_aa_trnsp_Livcs"/>
</dbReference>
<proteinExistence type="inferred from homology"/>
<feature type="transmembrane region" description="Helical" evidence="9">
    <location>
        <begin position="88"/>
        <end position="109"/>
    </location>
</feature>
<accession>A0AAV5B2W8</accession>
<dbReference type="GO" id="GO:0015818">
    <property type="term" value="P:isoleucine transport"/>
    <property type="evidence" value="ECO:0007669"/>
    <property type="project" value="TreeGrafter"/>
</dbReference>
<feature type="transmembrane region" description="Helical" evidence="9">
    <location>
        <begin position="238"/>
        <end position="259"/>
    </location>
</feature>
<gene>
    <name evidence="10" type="ORF">ATOP_08380</name>
</gene>
<evidence type="ECO:0000313" key="10">
    <source>
        <dbReference type="EMBL" id="GJM55183.1"/>
    </source>
</evidence>
<dbReference type="EMBL" id="BQKC01000001">
    <property type="protein sequence ID" value="GJM55183.1"/>
    <property type="molecule type" value="Genomic_DNA"/>
</dbReference>
<dbReference type="NCBIfam" id="TIGR00796">
    <property type="entry name" value="livcs"/>
    <property type="match status" value="1"/>
</dbReference>
<feature type="transmembrane region" description="Helical" evidence="9">
    <location>
        <begin position="209"/>
        <end position="226"/>
    </location>
</feature>
<feature type="transmembrane region" description="Helical" evidence="9">
    <location>
        <begin position="370"/>
        <end position="387"/>
    </location>
</feature>
<feature type="transmembrane region" description="Helical" evidence="9">
    <location>
        <begin position="160"/>
        <end position="178"/>
    </location>
</feature>
<feature type="transmembrane region" description="Helical" evidence="9">
    <location>
        <begin position="21"/>
        <end position="39"/>
    </location>
</feature>
<dbReference type="GO" id="GO:0015820">
    <property type="term" value="P:L-leucine transport"/>
    <property type="evidence" value="ECO:0007669"/>
    <property type="project" value="TreeGrafter"/>
</dbReference>
<evidence type="ECO:0000256" key="2">
    <source>
        <dbReference type="ARBA" id="ARBA00008540"/>
    </source>
</evidence>
<comment type="caution">
    <text evidence="10">The sequence shown here is derived from an EMBL/GenBank/DDBJ whole genome shotgun (WGS) entry which is preliminary data.</text>
</comment>
<evidence type="ECO:0000256" key="3">
    <source>
        <dbReference type="ARBA" id="ARBA00022448"/>
    </source>
</evidence>
<name>A0AAV5B2W8_9ACTN</name>
<feature type="transmembrane region" description="Helical" evidence="9">
    <location>
        <begin position="51"/>
        <end position="76"/>
    </location>
</feature>
<evidence type="ECO:0000256" key="5">
    <source>
        <dbReference type="ARBA" id="ARBA00022692"/>
    </source>
</evidence>
<dbReference type="Proteomes" id="UP001055025">
    <property type="component" value="Unassembled WGS sequence"/>
</dbReference>
<feature type="transmembrane region" description="Helical" evidence="9">
    <location>
        <begin position="337"/>
        <end position="364"/>
    </location>
</feature>
<keyword evidence="8 9" id="KW-0472">Membrane</keyword>
<comment type="subcellular location">
    <subcellularLocation>
        <location evidence="1">Cell membrane</location>
        <topology evidence="1">Multi-pass membrane protein</topology>
    </subcellularLocation>
</comment>
<organism evidence="10 11">
    <name type="scientific">Granulimonas faecalis</name>
    <dbReference type="NCBI Taxonomy" id="2894155"/>
    <lineage>
        <taxon>Bacteria</taxon>
        <taxon>Bacillati</taxon>
        <taxon>Actinomycetota</taxon>
        <taxon>Coriobacteriia</taxon>
        <taxon>Coriobacteriales</taxon>
        <taxon>Kribbibacteriaceae</taxon>
        <taxon>Granulimonas</taxon>
    </lineage>
</organism>
<dbReference type="GO" id="GO:0015190">
    <property type="term" value="F:L-leucine transmembrane transporter activity"/>
    <property type="evidence" value="ECO:0007669"/>
    <property type="project" value="TreeGrafter"/>
</dbReference>
<dbReference type="RefSeq" id="WP_265590724.1">
    <property type="nucleotide sequence ID" value="NZ_BQKC01000001.1"/>
</dbReference>
<reference evidence="10" key="1">
    <citation type="journal article" date="2022" name="Int. J. Syst. Evol. Microbiol.">
        <title>Granulimonas faecalis gen. nov., sp. nov., and Leptogranulimonas caecicola gen. nov., sp. nov., novel lactate-producing Atopobiaceae bacteria isolated from mouse intestines, and an emended description of the family Atopobiaceae.</title>
        <authorList>
            <person name="Morinaga K."/>
            <person name="Kusada H."/>
            <person name="Sakamoto S."/>
            <person name="Murakami T."/>
            <person name="Toyoda A."/>
            <person name="Mori H."/>
            <person name="Meng X.Y."/>
            <person name="Takashino M."/>
            <person name="Murotomi K."/>
            <person name="Tamaki H."/>
        </authorList>
    </citation>
    <scope>NUCLEOTIDE SEQUENCE</scope>
    <source>
        <strain evidence="10">OPF53</strain>
    </source>
</reference>
<dbReference type="GO" id="GO:0005304">
    <property type="term" value="F:L-valine transmembrane transporter activity"/>
    <property type="evidence" value="ECO:0007669"/>
    <property type="project" value="TreeGrafter"/>
</dbReference>
<evidence type="ECO:0000313" key="11">
    <source>
        <dbReference type="Proteomes" id="UP001055025"/>
    </source>
</evidence>